<keyword evidence="2" id="KW-1185">Reference proteome</keyword>
<protein>
    <submittedName>
        <fullName evidence="1">Para-Rep C</fullName>
    </submittedName>
</protein>
<evidence type="ECO:0000313" key="1">
    <source>
        <dbReference type="EMBL" id="PON45934.1"/>
    </source>
</evidence>
<name>A0A2P5BAX3_PARAD</name>
<accession>A0A2P5BAX3</accession>
<sequence length="305" mass="34816">MATPPPRVNTVKVNFDFHPDNYNNQEHHIVKVHLNTAVSGYDLRVYKQYIEGVFENALTNKSDPVSPQTIPSAITLTFQSGSLNKDKPELLISKDISSSLDAYDFCVKEQSRIAGPFTFGEWLIQQGRCNDLEVVRDAILNEDNDDATLLQHHVDALARFPKFIQFAEATKGASSPHVWHFHTSCIRGRKSYYRGLNRRLIQEKSFGTPIQTEAQVNQPSPSILAELVHSIHEVHDVAYSFVQHLDVHHSSSIALFVFMRSGLEFVNYDILEQIKDRLICSNKYESRTVVCETQHYIVFANWEPD</sequence>
<evidence type="ECO:0000313" key="2">
    <source>
        <dbReference type="Proteomes" id="UP000237105"/>
    </source>
</evidence>
<comment type="caution">
    <text evidence="1">The sequence shown here is derived from an EMBL/GenBank/DDBJ whole genome shotgun (WGS) entry which is preliminary data.</text>
</comment>
<organism evidence="1 2">
    <name type="scientific">Parasponia andersonii</name>
    <name type="common">Sponia andersonii</name>
    <dbReference type="NCBI Taxonomy" id="3476"/>
    <lineage>
        <taxon>Eukaryota</taxon>
        <taxon>Viridiplantae</taxon>
        <taxon>Streptophyta</taxon>
        <taxon>Embryophyta</taxon>
        <taxon>Tracheophyta</taxon>
        <taxon>Spermatophyta</taxon>
        <taxon>Magnoliopsida</taxon>
        <taxon>eudicotyledons</taxon>
        <taxon>Gunneridae</taxon>
        <taxon>Pentapetalae</taxon>
        <taxon>rosids</taxon>
        <taxon>fabids</taxon>
        <taxon>Rosales</taxon>
        <taxon>Cannabaceae</taxon>
        <taxon>Parasponia</taxon>
    </lineage>
</organism>
<dbReference type="EMBL" id="JXTB01000321">
    <property type="protein sequence ID" value="PON45934.1"/>
    <property type="molecule type" value="Genomic_DNA"/>
</dbReference>
<dbReference type="AlphaFoldDB" id="A0A2P5BAX3"/>
<dbReference type="Proteomes" id="UP000237105">
    <property type="component" value="Unassembled WGS sequence"/>
</dbReference>
<gene>
    <name evidence="1" type="ORF">PanWU01x14_255290</name>
</gene>
<reference evidence="2" key="1">
    <citation type="submission" date="2016-06" db="EMBL/GenBank/DDBJ databases">
        <title>Parallel loss of symbiosis genes in relatives of nitrogen-fixing non-legume Parasponia.</title>
        <authorList>
            <person name="Van Velzen R."/>
            <person name="Holmer R."/>
            <person name="Bu F."/>
            <person name="Rutten L."/>
            <person name="Van Zeijl A."/>
            <person name="Liu W."/>
            <person name="Santuari L."/>
            <person name="Cao Q."/>
            <person name="Sharma T."/>
            <person name="Shen D."/>
            <person name="Roswanjaya Y."/>
            <person name="Wardhani T."/>
            <person name="Kalhor M.S."/>
            <person name="Jansen J."/>
            <person name="Van den Hoogen J."/>
            <person name="Gungor B."/>
            <person name="Hartog M."/>
            <person name="Hontelez J."/>
            <person name="Verver J."/>
            <person name="Yang W.-C."/>
            <person name="Schijlen E."/>
            <person name="Repin R."/>
            <person name="Schilthuizen M."/>
            <person name="Schranz E."/>
            <person name="Heidstra R."/>
            <person name="Miyata K."/>
            <person name="Fedorova E."/>
            <person name="Kohlen W."/>
            <person name="Bisseling T."/>
            <person name="Smit S."/>
            <person name="Geurts R."/>
        </authorList>
    </citation>
    <scope>NUCLEOTIDE SEQUENCE [LARGE SCALE GENOMIC DNA]</scope>
    <source>
        <strain evidence="2">cv. WU1-14</strain>
    </source>
</reference>
<proteinExistence type="predicted"/>